<keyword evidence="3" id="KW-0479">Metal-binding</keyword>
<name>A0AAN8ERV6_TRICO</name>
<dbReference type="Pfam" id="PF11789">
    <property type="entry name" value="zf-Nse"/>
    <property type="match status" value="1"/>
</dbReference>
<keyword evidence="4 10" id="KW-0547">Nucleotide-binding</keyword>
<evidence type="ECO:0000313" key="14">
    <source>
        <dbReference type="Proteomes" id="UP001331761"/>
    </source>
</evidence>
<evidence type="ECO:0000256" key="6">
    <source>
        <dbReference type="ARBA" id="ARBA00022833"/>
    </source>
</evidence>
<dbReference type="InterPro" id="IPR017441">
    <property type="entry name" value="Protein_kinase_ATP_BS"/>
</dbReference>
<dbReference type="SMART" id="SM00220">
    <property type="entry name" value="S_TKc"/>
    <property type="match status" value="1"/>
</dbReference>
<keyword evidence="2" id="KW-0158">Chromosome</keyword>
<feature type="compositionally biased region" description="Basic and acidic residues" evidence="11">
    <location>
        <begin position="331"/>
        <end position="356"/>
    </location>
</feature>
<dbReference type="GO" id="GO:0032991">
    <property type="term" value="C:protein-containing complex"/>
    <property type="evidence" value="ECO:0007669"/>
    <property type="project" value="UniProtKB-ARBA"/>
</dbReference>
<dbReference type="GO" id="GO:0005634">
    <property type="term" value="C:nucleus"/>
    <property type="evidence" value="ECO:0007669"/>
    <property type="project" value="TreeGrafter"/>
</dbReference>
<dbReference type="GO" id="GO:0051754">
    <property type="term" value="P:meiotic sister chromatid cohesion, centromeric"/>
    <property type="evidence" value="ECO:0007669"/>
    <property type="project" value="TreeGrafter"/>
</dbReference>
<evidence type="ECO:0000256" key="10">
    <source>
        <dbReference type="PROSITE-ProRule" id="PRU10141"/>
    </source>
</evidence>
<evidence type="ECO:0000256" key="8">
    <source>
        <dbReference type="ARBA" id="ARBA00022840"/>
    </source>
</evidence>
<evidence type="ECO:0000256" key="4">
    <source>
        <dbReference type="ARBA" id="ARBA00022741"/>
    </source>
</evidence>
<dbReference type="GO" id="GO:0000776">
    <property type="term" value="C:kinetochore"/>
    <property type="evidence" value="ECO:0007669"/>
    <property type="project" value="UniProtKB-KW"/>
</dbReference>
<comment type="subcellular location">
    <subcellularLocation>
        <location evidence="1">Chromosome</location>
        <location evidence="1">Centromere</location>
        <location evidence="1">Kinetochore</location>
    </subcellularLocation>
</comment>
<evidence type="ECO:0000313" key="13">
    <source>
        <dbReference type="EMBL" id="KAK5965640.1"/>
    </source>
</evidence>
<evidence type="ECO:0000256" key="11">
    <source>
        <dbReference type="SAM" id="MobiDB-lite"/>
    </source>
</evidence>
<feature type="domain" description="Protein kinase" evidence="12">
    <location>
        <begin position="592"/>
        <end position="935"/>
    </location>
</feature>
<feature type="compositionally biased region" description="Low complexity" evidence="11">
    <location>
        <begin position="261"/>
        <end position="273"/>
    </location>
</feature>
<dbReference type="AlphaFoldDB" id="A0AAN8ERV6"/>
<feature type="region of interest" description="Disordered" evidence="11">
    <location>
        <begin position="228"/>
        <end position="276"/>
    </location>
</feature>
<dbReference type="Gene3D" id="1.10.510.10">
    <property type="entry name" value="Transferase(Phosphotransferase) domain 1"/>
    <property type="match status" value="2"/>
</dbReference>
<keyword evidence="14" id="KW-1185">Reference proteome</keyword>
<dbReference type="InterPro" id="IPR015661">
    <property type="entry name" value="Bub1/Mad3"/>
</dbReference>
<dbReference type="InterPro" id="IPR013083">
    <property type="entry name" value="Znf_RING/FYVE/PHD"/>
</dbReference>
<dbReference type="PANTHER" id="PTHR14030:SF4">
    <property type="entry name" value="BUB1 KINASE, ISOFORM A-RELATED"/>
    <property type="match status" value="1"/>
</dbReference>
<evidence type="ECO:0000256" key="5">
    <source>
        <dbReference type="ARBA" id="ARBA00022771"/>
    </source>
</evidence>
<dbReference type="InterPro" id="IPR011009">
    <property type="entry name" value="Kinase-like_dom_sf"/>
</dbReference>
<keyword evidence="7" id="KW-0995">Kinetochore</keyword>
<dbReference type="CDD" id="cd16651">
    <property type="entry name" value="SPL-RING_NSE2"/>
    <property type="match status" value="1"/>
</dbReference>
<keyword evidence="8 10" id="KW-0067">ATP-binding</keyword>
<dbReference type="SUPFAM" id="SSF56112">
    <property type="entry name" value="Protein kinase-like (PK-like)"/>
    <property type="match status" value="2"/>
</dbReference>
<dbReference type="GO" id="GO:0004672">
    <property type="term" value="F:protein kinase activity"/>
    <property type="evidence" value="ECO:0007669"/>
    <property type="project" value="InterPro"/>
</dbReference>
<evidence type="ECO:0000256" key="2">
    <source>
        <dbReference type="ARBA" id="ARBA00022454"/>
    </source>
</evidence>
<evidence type="ECO:0000256" key="9">
    <source>
        <dbReference type="ARBA" id="ARBA00023328"/>
    </source>
</evidence>
<evidence type="ECO:0000259" key="12">
    <source>
        <dbReference type="PROSITE" id="PS50011"/>
    </source>
</evidence>
<feature type="region of interest" description="Disordered" evidence="11">
    <location>
        <begin position="1078"/>
        <end position="1101"/>
    </location>
</feature>
<protein>
    <recommendedName>
        <fullName evidence="12">Protein kinase domain-containing protein</fullName>
    </recommendedName>
</protein>
<dbReference type="InterPro" id="IPR004181">
    <property type="entry name" value="Znf_MIZ"/>
</dbReference>
<keyword evidence="9" id="KW-0137">Centromere</keyword>
<dbReference type="PROSITE" id="PS00107">
    <property type="entry name" value="PROTEIN_KINASE_ATP"/>
    <property type="match status" value="1"/>
</dbReference>
<dbReference type="EMBL" id="WIXE01024404">
    <property type="protein sequence ID" value="KAK5965640.1"/>
    <property type="molecule type" value="Genomic_DNA"/>
</dbReference>
<comment type="caution">
    <text evidence="13">The sequence shown here is derived from an EMBL/GenBank/DDBJ whole genome shotgun (WGS) entry which is preliminary data.</text>
</comment>
<sequence>MLRLYRIMAKHSRKMGASKVFEKVEEQGRFLCSLKFHVLWAETYAQSGNLDRFMYVLNLARSRLPDLPPMELEAGFRDLADKYFPNSDIFNDDEETMAVFNIQRIGDSKMKRNRRRSSLAAFEARAKDTFNPTLGPAVATFGPKTRTKLRFELIDRPEDGYLAPSIEELRAAMVADQQMENNDNLLDVSMDITMTYPQETPIASHHPPHAHDLKELGKRNRVLETVQEVDSGLSSEDKRRRVFSPEAPVRGSILGKKQKSPVDSSKSTQPSSSATFITGSSFTEKAYNDMKAMLSDTVDINKVGGLPVITDDTTLPVTAPPTEAFEVFIDKDETQRPPSRKHEQENFSSRPADDCRAPAGRAPLQQIPLQVAGGDSEKVTEIKKKGGISDLHFNEDVFKPQKLMLIEDEETMAGAKFASLGIDKKPHRGIVTSTPAHQMLQPPTHEDFFAPLNHELEEQTKKEEEEEEIYAKSAFMRRRSVAPSKSVTPAPKAAVPQARTVQAAERSMELALDKMKLGDTADVVSDNDDDALNRTGVGLVMESVTSMVNPWDRNLRMEILRRSRVPCYQHNFETPCPRVNAGKTMSFGGEDFHIATLIGQGAFAKVYKAVDEEGKTLALKYEVPSCPWEVYICSEAKLRLGHSKQFTLNAVMEITDAYVFTNASVLFNEYHPFGTLLDLSNKLNDPSWYIILLIAIQLAKILRDVHSVKIIHGDVKPDNFMILTKLNEGCEDVNRILDTPAVKLIDWGRAIDMRALPGHTFTGRAGTDKFDCSEMLDLSNKLNDPSWYIILLIAIQLAKILRDVHSVKIIHGDVKPDNFMILTKLNEGCEDVNRILDTPVVKLIDWGRAIDMRALPGHTFTGRAGTDKFDCSEMLDGRPWTYQTDYFGFVGTVHVVIFNKYAEIVNLNGEFKPECTMKRRLTIRPLIESIFHDFLNIPSCDCLPGWDKAIKGMEEHFMSEFSVSEWRQAASRFNACLLRMLRPRDADVLKKGLRDALQMLECTPVYEQSEESYMKAIQEAEKLDVQLSKDREVLRDFAEMNPSAALRLEKLMKQYEERCAESDAVGSNADVIAKLRARHPQPLESDEPEEASSNAREGEEMTVVEVVRKLRDPLGGGQIKDPVKSKHCGHVYDRKTLQEYINSNRARRAMFYQCPYSLCTNKRNMDMKDMIDCPEYLST</sequence>
<feature type="region of interest" description="Disordered" evidence="11">
    <location>
        <begin position="331"/>
        <end position="358"/>
    </location>
</feature>
<dbReference type="PROSITE" id="PS00108">
    <property type="entry name" value="PROTEIN_KINASE_ST"/>
    <property type="match status" value="2"/>
</dbReference>
<dbReference type="Pfam" id="PF00069">
    <property type="entry name" value="Pkinase"/>
    <property type="match status" value="2"/>
</dbReference>
<dbReference type="SUPFAM" id="SSF57850">
    <property type="entry name" value="RING/U-box"/>
    <property type="match status" value="1"/>
</dbReference>
<dbReference type="InterPro" id="IPR000719">
    <property type="entry name" value="Prot_kinase_dom"/>
</dbReference>
<gene>
    <name evidence="13" type="ORF">GCK32_005311</name>
</gene>
<keyword evidence="6" id="KW-0862">Zinc</keyword>
<dbReference type="PROSITE" id="PS50011">
    <property type="entry name" value="PROTEIN_KINASE_DOM"/>
    <property type="match status" value="1"/>
</dbReference>
<dbReference type="GO" id="GO:0005524">
    <property type="term" value="F:ATP binding"/>
    <property type="evidence" value="ECO:0007669"/>
    <property type="project" value="UniProtKB-UniRule"/>
</dbReference>
<accession>A0AAN8ERV6</accession>
<dbReference type="InterPro" id="IPR008271">
    <property type="entry name" value="Ser/Thr_kinase_AS"/>
</dbReference>
<reference evidence="13 14" key="1">
    <citation type="submission" date="2019-10" db="EMBL/GenBank/DDBJ databases">
        <title>Assembly and Annotation for the nematode Trichostrongylus colubriformis.</title>
        <authorList>
            <person name="Martin J."/>
        </authorList>
    </citation>
    <scope>NUCLEOTIDE SEQUENCE [LARGE SCALE GENOMIC DNA]</scope>
    <source>
        <strain evidence="13">G859</strain>
        <tissue evidence="13">Whole worm</tissue>
    </source>
</reference>
<evidence type="ECO:0000256" key="1">
    <source>
        <dbReference type="ARBA" id="ARBA00004629"/>
    </source>
</evidence>
<dbReference type="GO" id="GO:0007094">
    <property type="term" value="P:mitotic spindle assembly checkpoint signaling"/>
    <property type="evidence" value="ECO:0007669"/>
    <property type="project" value="InterPro"/>
</dbReference>
<keyword evidence="5" id="KW-0863">Zinc-finger</keyword>
<dbReference type="PANTHER" id="PTHR14030">
    <property type="entry name" value="MITOTIC CHECKPOINT SERINE/THREONINE-PROTEIN KINASE BUB1"/>
    <property type="match status" value="1"/>
</dbReference>
<feature type="binding site" evidence="10">
    <location>
        <position position="620"/>
    </location>
    <ligand>
        <name>ATP</name>
        <dbReference type="ChEBI" id="CHEBI:30616"/>
    </ligand>
</feature>
<evidence type="ECO:0000256" key="3">
    <source>
        <dbReference type="ARBA" id="ARBA00022723"/>
    </source>
</evidence>
<proteinExistence type="predicted"/>
<organism evidence="13 14">
    <name type="scientific">Trichostrongylus colubriformis</name>
    <name type="common">Black scour worm</name>
    <dbReference type="NCBI Taxonomy" id="6319"/>
    <lineage>
        <taxon>Eukaryota</taxon>
        <taxon>Metazoa</taxon>
        <taxon>Ecdysozoa</taxon>
        <taxon>Nematoda</taxon>
        <taxon>Chromadorea</taxon>
        <taxon>Rhabditida</taxon>
        <taxon>Rhabditina</taxon>
        <taxon>Rhabditomorpha</taxon>
        <taxon>Strongyloidea</taxon>
        <taxon>Trichostrongylidae</taxon>
        <taxon>Trichostrongylus</taxon>
    </lineage>
</organism>
<dbReference type="Gene3D" id="3.30.40.10">
    <property type="entry name" value="Zinc/RING finger domain, C3HC4 (zinc finger)"/>
    <property type="match status" value="1"/>
</dbReference>
<dbReference type="Proteomes" id="UP001331761">
    <property type="component" value="Unassembled WGS sequence"/>
</dbReference>
<dbReference type="GO" id="GO:0008270">
    <property type="term" value="F:zinc ion binding"/>
    <property type="evidence" value="ECO:0007669"/>
    <property type="project" value="UniProtKB-KW"/>
</dbReference>
<evidence type="ECO:0000256" key="7">
    <source>
        <dbReference type="ARBA" id="ARBA00022838"/>
    </source>
</evidence>